<keyword evidence="1" id="KW-1133">Transmembrane helix</keyword>
<keyword evidence="1" id="KW-0472">Membrane</keyword>
<organism evidence="2 3">
    <name type="scientific">Caenorhabditis tropicalis</name>
    <dbReference type="NCBI Taxonomy" id="1561998"/>
    <lineage>
        <taxon>Eukaryota</taxon>
        <taxon>Metazoa</taxon>
        <taxon>Ecdysozoa</taxon>
        <taxon>Nematoda</taxon>
        <taxon>Chromadorea</taxon>
        <taxon>Rhabditida</taxon>
        <taxon>Rhabditina</taxon>
        <taxon>Rhabditomorpha</taxon>
        <taxon>Rhabditoidea</taxon>
        <taxon>Rhabditidae</taxon>
        <taxon>Peloderinae</taxon>
        <taxon>Caenorhabditis</taxon>
    </lineage>
</organism>
<protein>
    <submittedName>
        <fullName evidence="3">DPPIV_N domain-containing protein</fullName>
    </submittedName>
</protein>
<feature type="transmembrane region" description="Helical" evidence="1">
    <location>
        <begin position="7"/>
        <end position="27"/>
    </location>
</feature>
<accession>A0A1I7V442</accession>
<evidence type="ECO:0000313" key="3">
    <source>
        <dbReference type="WBParaSite" id="Csp11.Scaffold630.g22196.t1"/>
    </source>
</evidence>
<evidence type="ECO:0000313" key="2">
    <source>
        <dbReference type="Proteomes" id="UP000095282"/>
    </source>
</evidence>
<reference evidence="3" key="1">
    <citation type="submission" date="2016-11" db="UniProtKB">
        <authorList>
            <consortium name="WormBaseParasite"/>
        </authorList>
    </citation>
    <scope>IDENTIFICATION</scope>
</reference>
<dbReference type="WBParaSite" id="Csp11.Scaffold630.g22196.t1">
    <property type="protein sequence ID" value="Csp11.Scaffold630.g22196.t1"/>
    <property type="gene ID" value="Csp11.Scaffold630.g22196"/>
</dbReference>
<sequence>MMPRLRLSAIQFVFLFCTVVTIGVLFLNDDSKGARVIKLSTIEPVAEVKEGNKWIIVTSISSPTEDVKVFVRDKKRIKWNSNFRDWHQ</sequence>
<evidence type="ECO:0000256" key="1">
    <source>
        <dbReference type="SAM" id="Phobius"/>
    </source>
</evidence>
<keyword evidence="2" id="KW-1185">Reference proteome</keyword>
<dbReference type="Proteomes" id="UP000095282">
    <property type="component" value="Unplaced"/>
</dbReference>
<proteinExistence type="predicted"/>
<keyword evidence="1" id="KW-0812">Transmembrane</keyword>
<name>A0A1I7V442_9PELO</name>
<dbReference type="AlphaFoldDB" id="A0A1I7V442"/>